<reference evidence="3 4" key="1">
    <citation type="submission" date="2016-06" db="EMBL/GenBank/DDBJ databases">
        <authorList>
            <person name="Kjaerup R.B."/>
            <person name="Dalgaard T.S."/>
            <person name="Juul-Madsen H.R."/>
        </authorList>
    </citation>
    <scope>NUCLEOTIDE SEQUENCE [LARGE SCALE GENOMIC DNA]</scope>
    <source>
        <strain evidence="3 4">1S159</strain>
    </source>
</reference>
<dbReference type="InterPro" id="IPR046524">
    <property type="entry name" value="DUF6701"/>
</dbReference>
<proteinExistence type="predicted"/>
<feature type="signal peptide" evidence="1">
    <location>
        <begin position="1"/>
        <end position="22"/>
    </location>
</feature>
<sequence length="1428" mass="156824">MKTSMKYLFFVVSIFIANTAWADSYISCNVSSEHDFSVKFTINDNGDDLYVKNARHRHVERLWSAEHQGSIIYDHLIKEDETYYLALDYEYSGNTEAPSIVTYYKSRDNINWYEFEKKEVNFHAKLGLNMKIFAEEDEDIISLSCSNSSFNPIPDINYNPQFEFGRLSPSECPIDDNGNVNCTLTFKNEYDPNKPLPLVFVMPTIDLENSEKSSSITELPSSLKVTDVTHENVKITQVIAPNNKKSKRVTFKPAPMTEIDYFVIEPGVLELTNGSKIVANSLFTSTTISQGDSEGNTGDVINFTQYGLSSNFTELPGVLVEPQTENNSMAWVTGYAGDVGVDQFRLALERSEVRNHNVISNNEKVAFVAGEGAGFVNGKKFWLGQAETKNTIKGETDKIVNPVIKGCTSAYTDISEGNFDSPPILVATKNSRNGGNGGWLRRCDLQKDKVSFIVEEDMDKDSERAHAAEKAGFFMFEEPRVSPVCDLFPSPVQTWKGNSQASLMIANGAEILGAPLVSGNRFVGFLAQDINDDNNKIACDGSECFSEPGLMINQLVLESFRKPTAGFERIIIQSGETEIYQSNELMGSLTINNNGKAILKTGTYWIDSINILGKIEIPSGNEVIIHTKGFALSHNSFFGGIDQGQLVVVVHDLSYSYNVDTIHDWVDLANNSNFKGLLYSEKNVEISNNATLTGAVTASIINLHPNTQIIGSNQCFDPPKNYTLKVTPQIDYSLTCERIPVTFTVEDDNGPVSGFNKPFSAVINAKDNGTACWSTFENKSVAADCSIKGSTFINGEKTLYLGSSDLDVFDVTASSDGLNETTKEHFEFVPFKFNVNTVKVIANKPQSFDVSVLACNDGSPDIVQDYSGNKELDVSPYILDEPNSNEGILTDLELAGSINPSEIDLTFNQGVATTSLTYQEAGSVHFTLSDPSFTCPVGFDCNDYPVDSGLLLSAVVNIESRPWKLVVCSDKAIDGDSSGGSAFIAAGERFSVKVKPVRFGTATDLCQLPVTQNFFKSSAPFSSISPSYELSTPTAGVKGTLAPLAPINNDVYVDVGRDSYYEFNNMTYSEVGSLLFKSEALSPIFYDGIQGGIEFGELSIGRFYPAYFTITDTLWDYPKRQGSSEGTYAYMDQPFEDVTFEVTAYSAHGSTATNYGLFDTNLKASFELTGDYHERLNIAPSDLDNTHWSNATWETPDLSNSVIWSRKSASMLASNVTTTADGPFNEGVNSITTGLNLAISGVDPVSFDKNQTVVDQELLSQPDVRYGRMVLDSVGAAIGQSVTIPLRVEYWNGTGFVISDSDNATTFNGANYCKQTIWPDPSPSSNSALSGSNLSGIDSGIDRRNLKAIADTNNATLREQVRFWLKLTNGEASPYCSLRSPANYQPWLQYNWRGKGDEDPSTVVTFGIYRGNDRIIFRGESNIIGTSN</sequence>
<dbReference type="Proteomes" id="UP000093523">
    <property type="component" value="Unassembled WGS sequence"/>
</dbReference>
<dbReference type="RefSeq" id="WP_065611624.1">
    <property type="nucleotide sequence ID" value="NZ_CAWMPN010000013.1"/>
</dbReference>
<accession>A0A1B9NWY3</accession>
<dbReference type="OrthoDB" id="9790247at2"/>
<organism evidence="3 4">
    <name type="scientific">Aliivibrio logei</name>
    <name type="common">Vibrio logei</name>
    <dbReference type="NCBI Taxonomy" id="688"/>
    <lineage>
        <taxon>Bacteria</taxon>
        <taxon>Pseudomonadati</taxon>
        <taxon>Pseudomonadota</taxon>
        <taxon>Gammaproteobacteria</taxon>
        <taxon>Vibrionales</taxon>
        <taxon>Vibrionaceae</taxon>
        <taxon>Aliivibrio</taxon>
    </lineage>
</organism>
<dbReference type="Pfam" id="PF20419">
    <property type="entry name" value="DUF6701"/>
    <property type="match status" value="1"/>
</dbReference>
<evidence type="ECO:0000313" key="3">
    <source>
        <dbReference type="EMBL" id="OCH20222.1"/>
    </source>
</evidence>
<dbReference type="EMBL" id="MAJU01000013">
    <property type="protein sequence ID" value="OCH20222.1"/>
    <property type="molecule type" value="Genomic_DNA"/>
</dbReference>
<feature type="chain" id="PRO_5008632345" description="DUF6701 domain-containing protein" evidence="1">
    <location>
        <begin position="23"/>
        <end position="1428"/>
    </location>
</feature>
<feature type="domain" description="DUF6701" evidence="2">
    <location>
        <begin position="826"/>
        <end position="1420"/>
    </location>
</feature>
<gene>
    <name evidence="3" type="ORF">A6E04_00615</name>
</gene>
<comment type="caution">
    <text evidence="3">The sequence shown here is derived from an EMBL/GenBank/DDBJ whole genome shotgun (WGS) entry which is preliminary data.</text>
</comment>
<evidence type="ECO:0000313" key="4">
    <source>
        <dbReference type="Proteomes" id="UP000093523"/>
    </source>
</evidence>
<name>A0A1B9NWY3_ALILO</name>
<keyword evidence="1" id="KW-0732">Signal</keyword>
<dbReference type="STRING" id="688.A6E04_00615"/>
<evidence type="ECO:0000259" key="2">
    <source>
        <dbReference type="Pfam" id="PF20419"/>
    </source>
</evidence>
<protein>
    <recommendedName>
        <fullName evidence="2">DUF6701 domain-containing protein</fullName>
    </recommendedName>
</protein>
<evidence type="ECO:0000256" key="1">
    <source>
        <dbReference type="SAM" id="SignalP"/>
    </source>
</evidence>